<evidence type="ECO:0000313" key="1">
    <source>
        <dbReference type="EMBL" id="MBC8363107.1"/>
    </source>
</evidence>
<dbReference type="SUPFAM" id="SSF46785">
    <property type="entry name" value="Winged helix' DNA-binding domain"/>
    <property type="match status" value="1"/>
</dbReference>
<proteinExistence type="predicted"/>
<dbReference type="Pfam" id="PF13412">
    <property type="entry name" value="HTH_24"/>
    <property type="match status" value="1"/>
</dbReference>
<name>A0A8J6NMX3_9BACT</name>
<dbReference type="InterPro" id="IPR036390">
    <property type="entry name" value="WH_DNA-bd_sf"/>
</dbReference>
<dbReference type="Gene3D" id="1.10.10.10">
    <property type="entry name" value="Winged helix-like DNA-binding domain superfamily/Winged helix DNA-binding domain"/>
    <property type="match status" value="1"/>
</dbReference>
<dbReference type="Proteomes" id="UP000603434">
    <property type="component" value="Unassembled WGS sequence"/>
</dbReference>
<accession>A0A8J6NMX3</accession>
<protein>
    <submittedName>
        <fullName evidence="1">Winged helix-turn-helix transcriptional regulator</fullName>
    </submittedName>
</protein>
<dbReference type="AlphaFoldDB" id="A0A8J6NMX3"/>
<evidence type="ECO:0000313" key="2">
    <source>
        <dbReference type="Proteomes" id="UP000603434"/>
    </source>
</evidence>
<dbReference type="EMBL" id="JACNJH010000255">
    <property type="protein sequence ID" value="MBC8363107.1"/>
    <property type="molecule type" value="Genomic_DNA"/>
</dbReference>
<dbReference type="Gene3D" id="3.40.50.720">
    <property type="entry name" value="NAD(P)-binding Rossmann-like Domain"/>
    <property type="match status" value="1"/>
</dbReference>
<organism evidence="1 2">
    <name type="scientific">Candidatus Desulfatibia profunda</name>
    <dbReference type="NCBI Taxonomy" id="2841695"/>
    <lineage>
        <taxon>Bacteria</taxon>
        <taxon>Pseudomonadati</taxon>
        <taxon>Thermodesulfobacteriota</taxon>
        <taxon>Desulfobacteria</taxon>
        <taxon>Desulfobacterales</taxon>
        <taxon>Desulfobacterales incertae sedis</taxon>
        <taxon>Candidatus Desulfatibia</taxon>
    </lineage>
</organism>
<reference evidence="1 2" key="1">
    <citation type="submission" date="2020-08" db="EMBL/GenBank/DDBJ databases">
        <title>Bridging the membrane lipid divide: bacteria of the FCB group superphylum have the potential to synthesize archaeal ether lipids.</title>
        <authorList>
            <person name="Villanueva L."/>
            <person name="Von Meijenfeldt F.A.B."/>
            <person name="Westbye A.B."/>
            <person name="Yadav S."/>
            <person name="Hopmans E.C."/>
            <person name="Dutilh B.E."/>
            <person name="Sinninghe Damste J.S."/>
        </authorList>
    </citation>
    <scope>NUCLEOTIDE SEQUENCE [LARGE SCALE GENOMIC DNA]</scope>
    <source>
        <strain evidence="1">NIOZ-UU30</strain>
    </source>
</reference>
<comment type="caution">
    <text evidence="1">The sequence shown here is derived from an EMBL/GenBank/DDBJ whole genome shotgun (WGS) entry which is preliminary data.</text>
</comment>
<gene>
    <name evidence="1" type="ORF">H8E23_17115</name>
</gene>
<dbReference type="InterPro" id="IPR036388">
    <property type="entry name" value="WH-like_DNA-bd_sf"/>
</dbReference>
<sequence>MNRQDIRTLKILEEIDKGNDPSQRELAKKLDISLGLANSFIKRLVQKGYFKVTNIPKKRVKYILTPKGAAEKTRLTYKYIQYSYKFYSETRQKLSKLFKELESQGILRMVFYGANDFAEIAYISLQETRIQIVAVVDDEKIGEKFFGNRVTSTATLDSLSFDKILISSLTLTDSVLKKILEKGISRSKVVILG</sequence>